<dbReference type="OMA" id="CIFTGYP"/>
<feature type="region of interest" description="Disordered" evidence="1">
    <location>
        <begin position="150"/>
        <end position="183"/>
    </location>
</feature>
<proteinExistence type="predicted"/>
<accession>A0A1M2VG55</accession>
<comment type="caution">
    <text evidence="2">The sequence shown here is derived from an EMBL/GenBank/DDBJ whole genome shotgun (WGS) entry which is preliminary data.</text>
</comment>
<protein>
    <submittedName>
        <fullName evidence="2">Uncharacterized protein</fullName>
    </submittedName>
</protein>
<evidence type="ECO:0000256" key="1">
    <source>
        <dbReference type="SAM" id="MobiDB-lite"/>
    </source>
</evidence>
<dbReference type="OrthoDB" id="2788618at2759"/>
<feature type="compositionally biased region" description="Acidic residues" evidence="1">
    <location>
        <begin position="344"/>
        <end position="359"/>
    </location>
</feature>
<sequence length="359" mass="40064">MSGFNAQIIPVTPETLLRWIGMPAGLISNSQIVVKHVRLEHRGIFDYRVYPLEAVPSSENLSAGVYGCFFEGQPDPTSIPKDIKPMLPAINTRSFKQICSDHDGYFRDNLPSADAKVRIEQYSSKHYSIPDDLRDKVSVPHDECIFTGYPRKATTSDTSAEPMSAATTPGHTSNAASESTSSISSAAAGPVELYWIFPRRMGGENGVRDVTLEECRTPNNILPMGSNVHELWFANELSVDADDRYRIRTFTEAAASLMASFPERLENPRPEWAFYFRLHLLHTCLLRFCGGDIYTEYGYRRIADFHALVADTGAVANREDPIWQTEMGKEYLGLLDTGKQVDTETIDDDDGASDGEDEF</sequence>
<evidence type="ECO:0000313" key="3">
    <source>
        <dbReference type="Proteomes" id="UP000184267"/>
    </source>
</evidence>
<reference evidence="2 3" key="1">
    <citation type="submission" date="2016-10" db="EMBL/GenBank/DDBJ databases">
        <title>Genome sequence of the basidiomycete white-rot fungus Trametes pubescens.</title>
        <authorList>
            <person name="Makela M.R."/>
            <person name="Granchi Z."/>
            <person name="Peng M."/>
            <person name="De Vries R.P."/>
            <person name="Grigoriev I."/>
            <person name="Riley R."/>
            <person name="Hilden K."/>
        </authorList>
    </citation>
    <scope>NUCLEOTIDE SEQUENCE [LARGE SCALE GENOMIC DNA]</scope>
    <source>
        <strain evidence="2 3">FBCC735</strain>
    </source>
</reference>
<name>A0A1M2VG55_TRAPU</name>
<dbReference type="AlphaFoldDB" id="A0A1M2VG55"/>
<dbReference type="Proteomes" id="UP000184267">
    <property type="component" value="Unassembled WGS sequence"/>
</dbReference>
<feature type="region of interest" description="Disordered" evidence="1">
    <location>
        <begin position="340"/>
        <end position="359"/>
    </location>
</feature>
<gene>
    <name evidence="2" type="ORF">TRAPUB_2590</name>
</gene>
<organism evidence="2 3">
    <name type="scientific">Trametes pubescens</name>
    <name type="common">White-rot fungus</name>
    <dbReference type="NCBI Taxonomy" id="154538"/>
    <lineage>
        <taxon>Eukaryota</taxon>
        <taxon>Fungi</taxon>
        <taxon>Dikarya</taxon>
        <taxon>Basidiomycota</taxon>
        <taxon>Agaricomycotina</taxon>
        <taxon>Agaricomycetes</taxon>
        <taxon>Polyporales</taxon>
        <taxon>Polyporaceae</taxon>
        <taxon>Trametes</taxon>
    </lineage>
</organism>
<feature type="compositionally biased region" description="Polar residues" evidence="1">
    <location>
        <begin position="153"/>
        <end position="172"/>
    </location>
</feature>
<keyword evidence="3" id="KW-1185">Reference proteome</keyword>
<feature type="compositionally biased region" description="Low complexity" evidence="1">
    <location>
        <begin position="173"/>
        <end position="183"/>
    </location>
</feature>
<evidence type="ECO:0000313" key="2">
    <source>
        <dbReference type="EMBL" id="OJT06513.1"/>
    </source>
</evidence>
<dbReference type="EMBL" id="MNAD01001304">
    <property type="protein sequence ID" value="OJT06513.1"/>
    <property type="molecule type" value="Genomic_DNA"/>
</dbReference>